<dbReference type="OrthoDB" id="6999291at2"/>
<dbReference type="EMBL" id="LT629763">
    <property type="protein sequence ID" value="SDT10067.1"/>
    <property type="molecule type" value="Genomic_DNA"/>
</dbReference>
<proteinExistence type="predicted"/>
<name>A0A1H1XLC8_9GAMM</name>
<accession>A0A1H1XLC8</accession>
<organism evidence="1 2">
    <name type="scientific">Halopseudomonas sabulinigri</name>
    <dbReference type="NCBI Taxonomy" id="472181"/>
    <lineage>
        <taxon>Bacteria</taxon>
        <taxon>Pseudomonadati</taxon>
        <taxon>Pseudomonadota</taxon>
        <taxon>Gammaproteobacteria</taxon>
        <taxon>Pseudomonadales</taxon>
        <taxon>Pseudomonadaceae</taxon>
        <taxon>Halopseudomonas</taxon>
    </lineage>
</organism>
<gene>
    <name evidence="1" type="ORF">SAMN05216271_3588</name>
</gene>
<evidence type="ECO:0000313" key="1">
    <source>
        <dbReference type="EMBL" id="SDT10067.1"/>
    </source>
</evidence>
<dbReference type="STRING" id="472181.SAMN05216271_3588"/>
<dbReference type="AlphaFoldDB" id="A0A1H1XLC8"/>
<dbReference type="RefSeq" id="WP_092288180.1">
    <property type="nucleotide sequence ID" value="NZ_LT629763.1"/>
</dbReference>
<protein>
    <submittedName>
        <fullName evidence="1">Uncharacterized protein</fullName>
    </submittedName>
</protein>
<sequence>MEEPNRNKILLEEQFRSIKWQIQAIDEKDELKALCDSFLADAIDNIATIKNIAHPEIHPRIDTLTLSFLNLSNCLSAHLAKKIQDAKESCQQDARTKKETHDLIVGVAQATAQKEWGNDTEYKIRIREMVEVVWSAMIDDGFVNFLPESRETIRDWIAPVAPDYARAPGRPKKAK</sequence>
<evidence type="ECO:0000313" key="2">
    <source>
        <dbReference type="Proteomes" id="UP000243413"/>
    </source>
</evidence>
<reference evidence="2" key="1">
    <citation type="submission" date="2016-10" db="EMBL/GenBank/DDBJ databases">
        <authorList>
            <person name="Varghese N."/>
            <person name="Submissions S."/>
        </authorList>
    </citation>
    <scope>NUCLEOTIDE SEQUENCE [LARGE SCALE GENOMIC DNA]</scope>
    <source>
        <strain evidence="2">JCM 14963</strain>
    </source>
</reference>
<dbReference type="Proteomes" id="UP000243413">
    <property type="component" value="Chromosome I"/>
</dbReference>